<feature type="compositionally biased region" description="Polar residues" evidence="2">
    <location>
        <begin position="97"/>
        <end position="109"/>
    </location>
</feature>
<dbReference type="Proteomes" id="UP000017170">
    <property type="component" value="Unassembled WGS sequence"/>
</dbReference>
<organism evidence="4 5">
    <name type="scientific">Alkalihalophilus marmarensis DSM 21297</name>
    <dbReference type="NCBI Taxonomy" id="1188261"/>
    <lineage>
        <taxon>Bacteria</taxon>
        <taxon>Bacillati</taxon>
        <taxon>Bacillota</taxon>
        <taxon>Bacilli</taxon>
        <taxon>Bacillales</taxon>
        <taxon>Bacillaceae</taxon>
        <taxon>Alkalihalophilus</taxon>
    </lineage>
</organism>
<evidence type="ECO:0000313" key="5">
    <source>
        <dbReference type="Proteomes" id="UP000017170"/>
    </source>
</evidence>
<evidence type="ECO:0000313" key="4">
    <source>
        <dbReference type="EMBL" id="ERN52791.1"/>
    </source>
</evidence>
<protein>
    <submittedName>
        <fullName evidence="4">Capsid protein</fullName>
    </submittedName>
</protein>
<gene>
    <name evidence="4" type="ORF">A33I_14150</name>
</gene>
<dbReference type="SUPFAM" id="SSF56563">
    <property type="entry name" value="Major capsid protein gp5"/>
    <property type="match status" value="1"/>
</dbReference>
<proteinExistence type="predicted"/>
<dbReference type="InterPro" id="IPR054612">
    <property type="entry name" value="Phage_capsid-like_C"/>
</dbReference>
<dbReference type="PATRIC" id="fig|1188261.3.peg.2257"/>
<dbReference type="EMBL" id="ATAE01000031">
    <property type="protein sequence ID" value="ERN52791.1"/>
    <property type="molecule type" value="Genomic_DNA"/>
</dbReference>
<comment type="subcellular location">
    <subcellularLocation>
        <location evidence="1">Virion</location>
    </subcellularLocation>
</comment>
<keyword evidence="5" id="KW-1185">Reference proteome</keyword>
<feature type="domain" description="Phage capsid-like C-terminal" evidence="3">
    <location>
        <begin position="150"/>
        <end position="415"/>
    </location>
</feature>
<name>U6SQ63_9BACI</name>
<feature type="region of interest" description="Disordered" evidence="2">
    <location>
        <begin position="91"/>
        <end position="111"/>
    </location>
</feature>
<dbReference type="Pfam" id="PF05065">
    <property type="entry name" value="Phage_capsid"/>
    <property type="match status" value="1"/>
</dbReference>
<comment type="caution">
    <text evidence="4">The sequence shown here is derived from an EMBL/GenBank/DDBJ whole genome shotgun (WGS) entry which is preliminary data.</text>
</comment>
<dbReference type="AlphaFoldDB" id="U6SQ63"/>
<sequence>MNIPIQKEMMKSFLSLKSNKNVLAVRMIGTPGMTKREQELRQSVADYKAEAESLVEAGKDEEAQAKLVKAKSAKQDLDNFLVMQKDFEGLTVPEPQNKGNSLPQPQQTDQKPEYKSLFFKALRGHKLNDEEAEEMDKYYARLTASNGEDGGYIIPEDISTQINELVQTTDDLRQYVTVEPVSTNKGARTLERRADHTPLAPLSEYGDPNAMQEIASPKFDRLNYTIEDYAGFLPVANTVLADTDQSLTSYLVKWIAKKSRATGNHLILQVLNSFNKVDLGDYKGIKTTLNVTLDPAFAQEAIIITNQDGFNYLDQLYDGNGRPLLQPDPQDATRKLLFGRRIVVLSNKTKPSLNGKAPFIIGDLKEAVVYWDRQQMLLDMTKEGGQAWRTNTTEFRVIEREDVTKWDEEAIVYGEIDITNQPETIPEG</sequence>
<dbReference type="InterPro" id="IPR024455">
    <property type="entry name" value="Phage_capsid"/>
</dbReference>
<reference evidence="4 5" key="1">
    <citation type="journal article" date="2013" name="Genome Announc.">
        <title>Genome Sequence of the Extreme Obligate Alkaliphile Bacillus marmarensis Strain DSM 21297.</title>
        <authorList>
            <person name="Wernick D.G."/>
            <person name="Choi K.Y."/>
            <person name="Tat C.A."/>
            <person name="Lafontaine Rivera J.G."/>
            <person name="Liao J.C."/>
        </authorList>
    </citation>
    <scope>NUCLEOTIDE SEQUENCE [LARGE SCALE GENOMIC DNA]</scope>
    <source>
        <strain evidence="4 5">DSM 21297</strain>
    </source>
</reference>
<accession>U6SQ63</accession>
<evidence type="ECO:0000256" key="2">
    <source>
        <dbReference type="SAM" id="MobiDB-lite"/>
    </source>
</evidence>
<dbReference type="NCBIfam" id="TIGR01554">
    <property type="entry name" value="major_cap_HK97"/>
    <property type="match status" value="1"/>
</dbReference>
<evidence type="ECO:0000256" key="1">
    <source>
        <dbReference type="ARBA" id="ARBA00004328"/>
    </source>
</evidence>
<evidence type="ECO:0000259" key="3">
    <source>
        <dbReference type="Pfam" id="PF05065"/>
    </source>
</evidence>